<keyword evidence="1" id="KW-0732">Signal</keyword>
<proteinExistence type="predicted"/>
<evidence type="ECO:0000313" key="3">
    <source>
        <dbReference type="Proteomes" id="UP000250043"/>
    </source>
</evidence>
<feature type="signal peptide" evidence="1">
    <location>
        <begin position="1"/>
        <end position="19"/>
    </location>
</feature>
<dbReference type="AlphaFoldDB" id="A0A8E2DHP6"/>
<feature type="chain" id="PRO_5034023661" description="Secreted protein" evidence="1">
    <location>
        <begin position="20"/>
        <end position="168"/>
    </location>
</feature>
<organism evidence="2 3">
    <name type="scientific">Obba rivulosa</name>
    <dbReference type="NCBI Taxonomy" id="1052685"/>
    <lineage>
        <taxon>Eukaryota</taxon>
        <taxon>Fungi</taxon>
        <taxon>Dikarya</taxon>
        <taxon>Basidiomycota</taxon>
        <taxon>Agaricomycotina</taxon>
        <taxon>Agaricomycetes</taxon>
        <taxon>Polyporales</taxon>
        <taxon>Gelatoporiaceae</taxon>
        <taxon>Obba</taxon>
    </lineage>
</organism>
<dbReference type="Proteomes" id="UP000250043">
    <property type="component" value="Unassembled WGS sequence"/>
</dbReference>
<dbReference type="EMBL" id="KV722490">
    <property type="protein sequence ID" value="OCH87312.1"/>
    <property type="molecule type" value="Genomic_DNA"/>
</dbReference>
<reference evidence="2 3" key="1">
    <citation type="submission" date="2016-07" db="EMBL/GenBank/DDBJ databases">
        <title>Draft genome of the white-rot fungus Obba rivulosa 3A-2.</title>
        <authorList>
            <consortium name="DOE Joint Genome Institute"/>
            <person name="Miettinen O."/>
            <person name="Riley R."/>
            <person name="Acob R."/>
            <person name="Barry K."/>
            <person name="Cullen D."/>
            <person name="De Vries R."/>
            <person name="Hainaut M."/>
            <person name="Hatakka A."/>
            <person name="Henrissat B."/>
            <person name="Hilden K."/>
            <person name="Kuo R."/>
            <person name="Labutti K."/>
            <person name="Lipzen A."/>
            <person name="Makela M.R."/>
            <person name="Sandor L."/>
            <person name="Spatafora J.W."/>
            <person name="Grigoriev I.V."/>
            <person name="Hibbett D.S."/>
        </authorList>
    </citation>
    <scope>NUCLEOTIDE SEQUENCE [LARGE SCALE GENOMIC DNA]</scope>
    <source>
        <strain evidence="2 3">3A-2</strain>
    </source>
</reference>
<evidence type="ECO:0008006" key="4">
    <source>
        <dbReference type="Google" id="ProtNLM"/>
    </source>
</evidence>
<protein>
    <recommendedName>
        <fullName evidence="4">Secreted protein</fullName>
    </recommendedName>
</protein>
<evidence type="ECO:0000256" key="1">
    <source>
        <dbReference type="SAM" id="SignalP"/>
    </source>
</evidence>
<gene>
    <name evidence="2" type="ORF">OBBRIDRAFT_168858</name>
</gene>
<accession>A0A8E2DHP6</accession>
<keyword evidence="3" id="KW-1185">Reference proteome</keyword>
<sequence length="168" mass="19415">MSLVSLSLLCSSWSEFARAKRPRRHWRAHQGEYMIALQVPRSRRGWNAGRHGSVPVVRRSERGRFSDGRGWSNNMRPDEVSMRKHHEGLDQQAVSMQSISLRMRRTYHLRPTRELYGAWASDCPKFQRPRGARARPRAPLTRFVGMRGMAHRQWLGTAGAEARAKAIK</sequence>
<evidence type="ECO:0000313" key="2">
    <source>
        <dbReference type="EMBL" id="OCH87312.1"/>
    </source>
</evidence>
<name>A0A8E2DHP6_9APHY</name>